<evidence type="ECO:0000313" key="10">
    <source>
        <dbReference type="Proteomes" id="UP000186756"/>
    </source>
</evidence>
<evidence type="ECO:0000313" key="8">
    <source>
        <dbReference type="EMBL" id="OLU04118.1"/>
    </source>
</evidence>
<dbReference type="InterPro" id="IPR000835">
    <property type="entry name" value="HTH_MarR-typ"/>
</dbReference>
<gene>
    <name evidence="8" type="ORF">BVK86_07640</name>
    <name evidence="7" type="ORF">F7R15_08450</name>
    <name evidence="9" type="ORF">SAMN04490202_0366</name>
</gene>
<proteinExistence type="predicted"/>
<dbReference type="AlphaFoldDB" id="A0A1H0I5C5"/>
<evidence type="ECO:0000313" key="12">
    <source>
        <dbReference type="Proteomes" id="UP000460142"/>
    </source>
</evidence>
<dbReference type="RefSeq" id="WP_075945851.1">
    <property type="nucleotide sequence ID" value="NZ_LT629709.1"/>
</dbReference>
<dbReference type="Proteomes" id="UP000186756">
    <property type="component" value="Unassembled WGS sequence"/>
</dbReference>
<evidence type="ECO:0000256" key="4">
    <source>
        <dbReference type="ARBA" id="ARBA00023125"/>
    </source>
</evidence>
<dbReference type="Pfam" id="PF22381">
    <property type="entry name" value="Staph_reg_Sar_Rot"/>
    <property type="match status" value="1"/>
</dbReference>
<evidence type="ECO:0000259" key="6">
    <source>
        <dbReference type="PROSITE" id="PS50995"/>
    </source>
</evidence>
<feature type="domain" description="HTH marR-type" evidence="6">
    <location>
        <begin position="15"/>
        <end position="145"/>
    </location>
</feature>
<evidence type="ECO:0000256" key="5">
    <source>
        <dbReference type="ARBA" id="ARBA00023163"/>
    </source>
</evidence>
<evidence type="ECO:0000313" key="11">
    <source>
        <dbReference type="Proteomes" id="UP000198549"/>
    </source>
</evidence>
<dbReference type="FunFam" id="1.10.10.10:FF:000163">
    <property type="entry name" value="MarR family transcriptional regulator"/>
    <property type="match status" value="1"/>
</dbReference>
<dbReference type="PANTHER" id="PTHR33164">
    <property type="entry name" value="TRANSCRIPTIONAL REGULATOR, MARR FAMILY"/>
    <property type="match status" value="1"/>
</dbReference>
<dbReference type="GO" id="GO:0003700">
    <property type="term" value="F:DNA-binding transcription factor activity"/>
    <property type="evidence" value="ECO:0007669"/>
    <property type="project" value="InterPro"/>
</dbReference>
<sequence>MTQLDIPEDDFAPLNEFLCFTIYSTGHALAQFYRPILEAIGLTYPQYLLMVALWAKDDQIIKDLGSRLFLESSTLTPLVKRMESAGLISRCRDPKDERQVRVRLTDKGRALKSEALKVPGCIQSAVGMSAEKVMEIQAAVAGIRDRLIEGR</sequence>
<dbReference type="Gene3D" id="1.10.10.10">
    <property type="entry name" value="Winged helix-like DNA-binding domain superfamily/Winged helix DNA-binding domain"/>
    <property type="match status" value="1"/>
</dbReference>
<dbReference type="SMART" id="SM00347">
    <property type="entry name" value="HTH_MARR"/>
    <property type="match status" value="1"/>
</dbReference>
<dbReference type="EMBL" id="MSTQ01000004">
    <property type="protein sequence ID" value="OLU04118.1"/>
    <property type="molecule type" value="Genomic_DNA"/>
</dbReference>
<reference evidence="10" key="2">
    <citation type="submission" date="2017-01" db="EMBL/GenBank/DDBJ databases">
        <authorList>
            <person name="Poblete-Castro I."/>
        </authorList>
    </citation>
    <scope>NUCLEOTIDE SEQUENCE [LARGE SCALE GENOMIC DNA]</scope>
    <source>
        <strain evidence="10">DSM 18361 / CCUG 53116 / MT1</strain>
    </source>
</reference>
<dbReference type="Proteomes" id="UP000198549">
    <property type="component" value="Chromosome I"/>
</dbReference>
<dbReference type="EMBL" id="VZPS01000004">
    <property type="protein sequence ID" value="KAB0486887.1"/>
    <property type="molecule type" value="Genomic_DNA"/>
</dbReference>
<evidence type="ECO:0000256" key="2">
    <source>
        <dbReference type="ARBA" id="ARBA00022490"/>
    </source>
</evidence>
<keyword evidence="2" id="KW-0963">Cytoplasm</keyword>
<dbReference type="InterPro" id="IPR039422">
    <property type="entry name" value="MarR/SlyA-like"/>
</dbReference>
<dbReference type="PANTHER" id="PTHR33164:SF5">
    <property type="entry name" value="ORGANIC HYDROPEROXIDE RESISTANCE TRANSCRIPTIONAL REGULATOR"/>
    <property type="match status" value="1"/>
</dbReference>
<dbReference type="GO" id="GO:0003677">
    <property type="term" value="F:DNA binding"/>
    <property type="evidence" value="ECO:0007669"/>
    <property type="project" value="UniProtKB-KW"/>
</dbReference>
<dbReference type="PROSITE" id="PS50995">
    <property type="entry name" value="HTH_MARR_2"/>
    <property type="match status" value="1"/>
</dbReference>
<dbReference type="InterPro" id="IPR036390">
    <property type="entry name" value="WH_DNA-bd_sf"/>
</dbReference>
<reference evidence="9 11" key="1">
    <citation type="submission" date="2016-10" db="EMBL/GenBank/DDBJ databases">
        <authorList>
            <person name="de Groot N.N."/>
        </authorList>
    </citation>
    <scope>NUCLEOTIDE SEQUENCE [LARGE SCALE GENOMIC DNA]</scope>
    <source>
        <strain evidence="9 11">BS3776</strain>
    </source>
</reference>
<evidence type="ECO:0000256" key="3">
    <source>
        <dbReference type="ARBA" id="ARBA00023015"/>
    </source>
</evidence>
<keyword evidence="4 9" id="KW-0238">DNA-binding</keyword>
<dbReference type="GO" id="GO:0005737">
    <property type="term" value="C:cytoplasm"/>
    <property type="evidence" value="ECO:0007669"/>
    <property type="project" value="UniProtKB-SubCell"/>
</dbReference>
<keyword evidence="3" id="KW-0805">Transcription regulation</keyword>
<dbReference type="SUPFAM" id="SSF46785">
    <property type="entry name" value="Winged helix' DNA-binding domain"/>
    <property type="match status" value="1"/>
</dbReference>
<name>A0A1H0I5C5_PSERE</name>
<evidence type="ECO:0000256" key="1">
    <source>
        <dbReference type="ARBA" id="ARBA00004496"/>
    </source>
</evidence>
<organism evidence="9 11">
    <name type="scientific">Pseudomonas reinekei</name>
    <dbReference type="NCBI Taxonomy" id="395598"/>
    <lineage>
        <taxon>Bacteria</taxon>
        <taxon>Pseudomonadati</taxon>
        <taxon>Pseudomonadota</taxon>
        <taxon>Gammaproteobacteria</taxon>
        <taxon>Pseudomonadales</taxon>
        <taxon>Pseudomonadaceae</taxon>
        <taxon>Pseudomonas</taxon>
    </lineage>
</organism>
<accession>A0A1H0I5C5</accession>
<reference evidence="8" key="3">
    <citation type="submission" date="2017-01" db="EMBL/GenBank/DDBJ databases">
        <authorList>
            <person name="Mah S.A."/>
            <person name="Swanson W.J."/>
            <person name="Moy G.W."/>
            <person name="Vacquier V.D."/>
        </authorList>
    </citation>
    <scope>NUCLEOTIDE SEQUENCE [LARGE SCALE GENOMIC DNA]</scope>
    <source>
        <strain evidence="8">MT1</strain>
    </source>
</reference>
<protein>
    <submittedName>
        <fullName evidence="9">DNA-binding transcriptional regulator, MarR family</fullName>
    </submittedName>
    <submittedName>
        <fullName evidence="7">MarR family transcriptional regulator</fullName>
    </submittedName>
</protein>
<dbReference type="OrthoDB" id="9806864at2"/>
<dbReference type="InterPro" id="IPR055166">
    <property type="entry name" value="Transc_reg_Sar_Rot_HTH"/>
</dbReference>
<dbReference type="EMBL" id="LT629709">
    <property type="protein sequence ID" value="SDO26281.1"/>
    <property type="molecule type" value="Genomic_DNA"/>
</dbReference>
<dbReference type="GO" id="GO:0006950">
    <property type="term" value="P:response to stress"/>
    <property type="evidence" value="ECO:0007669"/>
    <property type="project" value="TreeGrafter"/>
</dbReference>
<reference evidence="7 12" key="4">
    <citation type="submission" date="2019-09" db="EMBL/GenBank/DDBJ databases">
        <title>Draft genome sequences of 48 bacterial type strains from the CCUG.</title>
        <authorList>
            <person name="Tunovic T."/>
            <person name="Pineiro-Iglesias B."/>
            <person name="Unosson C."/>
            <person name="Inganas E."/>
            <person name="Ohlen M."/>
            <person name="Cardew S."/>
            <person name="Jensie-Markopoulos S."/>
            <person name="Salva-Serra F."/>
            <person name="Jaen-Luchoro D."/>
            <person name="Karlsson R."/>
            <person name="Svensson-Stadler L."/>
            <person name="Chun J."/>
            <person name="Moore E."/>
        </authorList>
    </citation>
    <scope>NUCLEOTIDE SEQUENCE [LARGE SCALE GENOMIC DNA]</scope>
    <source>
        <strain evidence="7 12">CCUG 53116</strain>
    </source>
</reference>
<dbReference type="Proteomes" id="UP000460142">
    <property type="component" value="Unassembled WGS sequence"/>
</dbReference>
<dbReference type="InterPro" id="IPR036388">
    <property type="entry name" value="WH-like_DNA-bd_sf"/>
</dbReference>
<keyword evidence="10" id="KW-1185">Reference proteome</keyword>
<comment type="subcellular location">
    <subcellularLocation>
        <location evidence="1">Cytoplasm</location>
    </subcellularLocation>
</comment>
<keyword evidence="5" id="KW-0804">Transcription</keyword>
<evidence type="ECO:0000313" key="7">
    <source>
        <dbReference type="EMBL" id="KAB0486887.1"/>
    </source>
</evidence>
<evidence type="ECO:0000313" key="9">
    <source>
        <dbReference type="EMBL" id="SDO26281.1"/>
    </source>
</evidence>